<sequence>MSRSRPHHWHGAEPPADHPVVVGVVPGQNPATVRQAAGLARAMGVGLVCVWVDASRTFVGEDPDGTVMTTPLDPDQDDDGHRLRVEKDMNHQLKEHLAGVDVPWLFVYTVGEEARALSAVAVDHDASVIAVGPRRHGLSGWMNELVGGSVAGRLAHTQHRPVTILSAERQEHA</sequence>
<dbReference type="Gene3D" id="3.40.50.620">
    <property type="entry name" value="HUPs"/>
    <property type="match status" value="1"/>
</dbReference>
<organism evidence="2">
    <name type="scientific">mine drainage metagenome</name>
    <dbReference type="NCBI Taxonomy" id="410659"/>
    <lineage>
        <taxon>unclassified sequences</taxon>
        <taxon>metagenomes</taxon>
        <taxon>ecological metagenomes</taxon>
    </lineage>
</organism>
<dbReference type="SUPFAM" id="SSF52402">
    <property type="entry name" value="Adenine nucleotide alpha hydrolases-like"/>
    <property type="match status" value="1"/>
</dbReference>
<proteinExistence type="predicted"/>
<evidence type="ECO:0000259" key="1">
    <source>
        <dbReference type="Pfam" id="PF00582"/>
    </source>
</evidence>
<feature type="domain" description="UspA" evidence="1">
    <location>
        <begin position="20"/>
        <end position="165"/>
    </location>
</feature>
<dbReference type="Pfam" id="PF00582">
    <property type="entry name" value="Usp"/>
    <property type="match status" value="1"/>
</dbReference>
<protein>
    <submittedName>
        <fullName evidence="2">Universal stress protein family protein</fullName>
    </submittedName>
</protein>
<dbReference type="CDD" id="cd00293">
    <property type="entry name" value="USP-like"/>
    <property type="match status" value="1"/>
</dbReference>
<dbReference type="AlphaFoldDB" id="A0A1J5QME0"/>
<name>A0A1J5QME0_9ZZZZ</name>
<accession>A0A1J5QME0</accession>
<gene>
    <name evidence="2" type="ORF">GALL_334620</name>
</gene>
<dbReference type="InterPro" id="IPR006016">
    <property type="entry name" value="UspA"/>
</dbReference>
<dbReference type="EMBL" id="MLJW01000596">
    <property type="protein sequence ID" value="OIQ84729.1"/>
    <property type="molecule type" value="Genomic_DNA"/>
</dbReference>
<reference evidence="2" key="1">
    <citation type="submission" date="2016-10" db="EMBL/GenBank/DDBJ databases">
        <title>Sequence of Gallionella enrichment culture.</title>
        <authorList>
            <person name="Poehlein A."/>
            <person name="Muehling M."/>
            <person name="Daniel R."/>
        </authorList>
    </citation>
    <scope>NUCLEOTIDE SEQUENCE</scope>
</reference>
<comment type="caution">
    <text evidence="2">The sequence shown here is derived from an EMBL/GenBank/DDBJ whole genome shotgun (WGS) entry which is preliminary data.</text>
</comment>
<evidence type="ECO:0000313" key="2">
    <source>
        <dbReference type="EMBL" id="OIQ84729.1"/>
    </source>
</evidence>
<dbReference type="InterPro" id="IPR014729">
    <property type="entry name" value="Rossmann-like_a/b/a_fold"/>
</dbReference>